<evidence type="ECO:0000256" key="3">
    <source>
        <dbReference type="SAM" id="Phobius"/>
    </source>
</evidence>
<keyword evidence="3" id="KW-0812">Transmembrane</keyword>
<dbReference type="AlphaFoldDB" id="A0AAE3VBR8"/>
<keyword evidence="1" id="KW-1188">Viral release from host cell</keyword>
<feature type="domain" description="Phage tail tape measure protein" evidence="4">
    <location>
        <begin position="116"/>
        <end position="327"/>
    </location>
</feature>
<proteinExistence type="predicted"/>
<feature type="region of interest" description="Disordered" evidence="2">
    <location>
        <begin position="993"/>
        <end position="1014"/>
    </location>
</feature>
<dbReference type="NCBIfam" id="TIGR01760">
    <property type="entry name" value="tape_meas_TP901"/>
    <property type="match status" value="1"/>
</dbReference>
<gene>
    <name evidence="5" type="ORF">J2S20_002124</name>
</gene>
<feature type="compositionally biased region" description="Low complexity" evidence="2">
    <location>
        <begin position="998"/>
        <end position="1011"/>
    </location>
</feature>
<keyword evidence="3" id="KW-0472">Membrane</keyword>
<keyword evidence="3" id="KW-1133">Transmembrane helix</keyword>
<feature type="transmembrane region" description="Helical" evidence="3">
    <location>
        <begin position="834"/>
        <end position="853"/>
    </location>
</feature>
<dbReference type="Proteomes" id="UP001241537">
    <property type="component" value="Unassembled WGS sequence"/>
</dbReference>
<dbReference type="PANTHER" id="PTHR37813">
    <property type="entry name" value="FELS-2 PROPHAGE PROTEIN"/>
    <property type="match status" value="1"/>
</dbReference>
<dbReference type="EMBL" id="JAUSTO010000019">
    <property type="protein sequence ID" value="MDQ0153404.1"/>
    <property type="molecule type" value="Genomic_DNA"/>
</dbReference>
<dbReference type="PANTHER" id="PTHR37813:SF1">
    <property type="entry name" value="FELS-2 PROPHAGE PROTEIN"/>
    <property type="match status" value="1"/>
</dbReference>
<dbReference type="Pfam" id="PF10145">
    <property type="entry name" value="PhageMin_Tail"/>
    <property type="match status" value="1"/>
</dbReference>
<evidence type="ECO:0000256" key="2">
    <source>
        <dbReference type="SAM" id="MobiDB-lite"/>
    </source>
</evidence>
<evidence type="ECO:0000313" key="6">
    <source>
        <dbReference type="Proteomes" id="UP001241537"/>
    </source>
</evidence>
<accession>A0AAE3VBR8</accession>
<evidence type="ECO:0000313" key="5">
    <source>
        <dbReference type="EMBL" id="MDQ0153404.1"/>
    </source>
</evidence>
<name>A0AAE3VBR8_9FIRM</name>
<organism evidence="5 6">
    <name type="scientific">Moryella indoligenes</name>
    <dbReference type="NCBI Taxonomy" id="371674"/>
    <lineage>
        <taxon>Bacteria</taxon>
        <taxon>Bacillati</taxon>
        <taxon>Bacillota</taxon>
        <taxon>Clostridia</taxon>
        <taxon>Lachnospirales</taxon>
        <taxon>Lachnospiraceae</taxon>
        <taxon>Moryella</taxon>
    </lineage>
</organism>
<sequence length="1061" mass="111441">MAGNGKALELSIKIAGKMDHSLAAAIKSSQSQISSFSRSMSKVGKTGLVAMGALAVGTVAAIATCTKEAESFEKQMGDVVKYVDGLADAHGKISNTIAKETKNGKTYAENYKAMSEAILDLSTQIPMTAEDLTRLAAAAGQSGKSMEELIQRDMHGNINGFLKDMAMVGTAWDISADQAGDYGAKWEKAFNMNHDQIMVLADQINYLGANSATTAAEIAQVVNETGSYGQIAGIDVKTTAAFADAMLASGVAADRAGTGVKRIYKALASGEKLSKPAREAFAQLGLDAQTVAENMQLDSVNTMLDVFKRIHQYDPAKQVGILSTLFGQWAVEGSSKIVGNMQTFIDALEMVNDPNKYNGSMLREFIIKSGTSDSINTMMQNSFKALKIDFGTAFLPAKKEFSLMMIGLMNRIRKNMPELSKLAETISRVMGKGAEKLGDGMEKALPYVQKFFDYIEQHGDKVLEVLGGLAGMFATMTFAPKIEGIARGAGSLLFGKSGGGKKSGGLFGAFGGMSKGLAGVPASVGGVFNAAKIGAEFGGSGSLTTGKSKGGLFDRLSGAAIGIMNHKSLNTEGLSDQAALGRYMGVADKITGFKKGGGITGALMRTAPMQYFGNIVSGASAVKNASGIGGMAQAGVGLLGGIMSPATGMLGGLLTTGLPIAGAITGVIALVSILGDHLDDIRGIIQNTFGDAGVAVFDTVMGKIQQVGDFISGLFKEGGVAEALAPLKEAITGMFGEDAGAAFGGLEQIIQSVMTFIGQLVSFATGTVKPILLEIFSFITTTVVPKVLAIFTAAAPYISSILSSMGNVIMSVLEMIGEGIKFLMPIIKAIVSKVLDVATVVVPIVLSYISGLWEGIEKAFKNIKGAFDGVIQFITGVFSGNLEQALEGVKNIFVNVFEAIKNLVKAPINAVTGAINAGLDKLNGKTVLGMKVNIPKIPKLANGGFTNGTSIAGEAGREAVISFRNSVRSANIATWMKAGEMLGMNRKRREVSLKSFRDSSSSARADGGSQSPQYIFSPQYNIQGNADEETLHRVTRVTFEDFERFMNQYEANKRRLSLARG</sequence>
<reference evidence="5" key="1">
    <citation type="submission" date="2023-07" db="EMBL/GenBank/DDBJ databases">
        <title>Genomic Encyclopedia of Type Strains, Phase IV (KMG-IV): sequencing the most valuable type-strain genomes for metagenomic binning, comparative biology and taxonomic classification.</title>
        <authorList>
            <person name="Goeker M."/>
        </authorList>
    </citation>
    <scope>NUCLEOTIDE SEQUENCE</scope>
    <source>
        <strain evidence="5">DSM 19659</strain>
    </source>
</reference>
<comment type="caution">
    <text evidence="5">The sequence shown here is derived from an EMBL/GenBank/DDBJ whole genome shotgun (WGS) entry which is preliminary data.</text>
</comment>
<feature type="transmembrane region" description="Helical" evidence="3">
    <location>
        <begin position="787"/>
        <end position="813"/>
    </location>
</feature>
<protein>
    <submittedName>
        <fullName evidence="5">TP901 family phage tail tape measure protein</fullName>
    </submittedName>
</protein>
<dbReference type="InterPro" id="IPR010090">
    <property type="entry name" value="Phage_tape_meas"/>
</dbReference>
<evidence type="ECO:0000256" key="1">
    <source>
        <dbReference type="ARBA" id="ARBA00022612"/>
    </source>
</evidence>
<dbReference type="RefSeq" id="WP_307255357.1">
    <property type="nucleotide sequence ID" value="NZ_JAUSTO010000019.1"/>
</dbReference>
<keyword evidence="6" id="KW-1185">Reference proteome</keyword>
<evidence type="ECO:0000259" key="4">
    <source>
        <dbReference type="Pfam" id="PF10145"/>
    </source>
</evidence>